<feature type="region of interest" description="Disordered" evidence="1">
    <location>
        <begin position="13"/>
        <end position="59"/>
    </location>
</feature>
<evidence type="ECO:0000259" key="2">
    <source>
        <dbReference type="Pfam" id="PF00582"/>
    </source>
</evidence>
<dbReference type="Pfam" id="PF00582">
    <property type="entry name" value="Usp"/>
    <property type="match status" value="1"/>
</dbReference>
<evidence type="ECO:0000313" key="3">
    <source>
        <dbReference type="EMBL" id="MBR7825075.1"/>
    </source>
</evidence>
<dbReference type="Proteomes" id="UP000676325">
    <property type="component" value="Unassembled WGS sequence"/>
</dbReference>
<dbReference type="InterPro" id="IPR014729">
    <property type="entry name" value="Rossmann-like_a/b/a_fold"/>
</dbReference>
<gene>
    <name evidence="3" type="ORF">KDK95_02065</name>
</gene>
<evidence type="ECO:0000313" key="4">
    <source>
        <dbReference type="Proteomes" id="UP000676325"/>
    </source>
</evidence>
<feature type="compositionally biased region" description="Basic residues" evidence="1">
    <location>
        <begin position="29"/>
        <end position="48"/>
    </location>
</feature>
<sequence length="176" mass="18248">MPRLRVGVRHAAGLGDLRPGGPVAAAVRRGARSAHRPRPRGHRARRRTAAGSRGRPLRPAARRAAGLARLRGAGLAARRAQLRGSTAARLRGRGSRAGRGRDAAARRGARHYPGVRAIVETACDAPAPALLLAAKDAQMLVLGAHGRSGGVPRVGSTVYEMLVHCPVPVAIVPSAA</sequence>
<reference evidence="3" key="1">
    <citation type="submission" date="2021-04" db="EMBL/GenBank/DDBJ databases">
        <title>Genome based classification of Actinospica acidithermotolerans sp. nov., an actinobacterium isolated from an Indonesian hot spring.</title>
        <authorList>
            <person name="Kusuma A.B."/>
            <person name="Putra K.E."/>
            <person name="Nafisah S."/>
            <person name="Loh J."/>
            <person name="Nouioui I."/>
            <person name="Goodfellow M."/>
        </authorList>
    </citation>
    <scope>NUCLEOTIDE SEQUENCE</scope>
    <source>
        <strain evidence="3">MGRD01-02</strain>
    </source>
</reference>
<feature type="region of interest" description="Disordered" evidence="1">
    <location>
        <begin position="84"/>
        <end position="108"/>
    </location>
</feature>
<feature type="compositionally biased region" description="Low complexity" evidence="1">
    <location>
        <begin position="49"/>
        <end position="59"/>
    </location>
</feature>
<organism evidence="3 4">
    <name type="scientific">Actinospica acidithermotolerans</name>
    <dbReference type="NCBI Taxonomy" id="2828514"/>
    <lineage>
        <taxon>Bacteria</taxon>
        <taxon>Bacillati</taxon>
        <taxon>Actinomycetota</taxon>
        <taxon>Actinomycetes</taxon>
        <taxon>Catenulisporales</taxon>
        <taxon>Actinospicaceae</taxon>
        <taxon>Actinospica</taxon>
    </lineage>
</organism>
<name>A0A941IEC7_9ACTN</name>
<proteinExistence type="predicted"/>
<dbReference type="SUPFAM" id="SSF52402">
    <property type="entry name" value="Adenine nucleotide alpha hydrolases-like"/>
    <property type="match status" value="1"/>
</dbReference>
<protein>
    <submittedName>
        <fullName evidence="3">Universal stress protein</fullName>
    </submittedName>
</protein>
<dbReference type="AlphaFoldDB" id="A0A941IEC7"/>
<comment type="caution">
    <text evidence="3">The sequence shown here is derived from an EMBL/GenBank/DDBJ whole genome shotgun (WGS) entry which is preliminary data.</text>
</comment>
<dbReference type="InterPro" id="IPR006016">
    <property type="entry name" value="UspA"/>
</dbReference>
<feature type="compositionally biased region" description="Low complexity" evidence="1">
    <location>
        <begin position="19"/>
        <end position="28"/>
    </location>
</feature>
<keyword evidence="4" id="KW-1185">Reference proteome</keyword>
<evidence type="ECO:0000256" key="1">
    <source>
        <dbReference type="SAM" id="MobiDB-lite"/>
    </source>
</evidence>
<dbReference type="Gene3D" id="3.40.50.620">
    <property type="entry name" value="HUPs"/>
    <property type="match status" value="1"/>
</dbReference>
<feature type="domain" description="UspA" evidence="2">
    <location>
        <begin position="60"/>
        <end position="173"/>
    </location>
</feature>
<dbReference type="EMBL" id="JAGSOH010000003">
    <property type="protein sequence ID" value="MBR7825075.1"/>
    <property type="molecule type" value="Genomic_DNA"/>
</dbReference>
<accession>A0A941IEC7</accession>